<reference evidence="5" key="1">
    <citation type="submission" date="2025-08" db="UniProtKB">
        <authorList>
            <consortium name="RefSeq"/>
        </authorList>
    </citation>
    <scope>IDENTIFICATION</scope>
</reference>
<dbReference type="SUPFAM" id="SSF49854">
    <property type="entry name" value="Spermadhesin, CUB domain"/>
    <property type="match status" value="1"/>
</dbReference>
<name>A0ABM0JUS9_APLCA</name>
<comment type="caution">
    <text evidence="2">Lacks conserved residue(s) required for the propagation of feature annotation.</text>
</comment>
<keyword evidence="4" id="KW-1185">Reference proteome</keyword>
<gene>
    <name evidence="5" type="primary">LOC101861519</name>
</gene>
<evidence type="ECO:0000313" key="4">
    <source>
        <dbReference type="Proteomes" id="UP000694888"/>
    </source>
</evidence>
<dbReference type="CDD" id="cd00041">
    <property type="entry name" value="CUB"/>
    <property type="match status" value="1"/>
</dbReference>
<dbReference type="SMART" id="SM00042">
    <property type="entry name" value="CUB"/>
    <property type="match status" value="1"/>
</dbReference>
<dbReference type="Gene3D" id="2.60.120.290">
    <property type="entry name" value="Spermadhesin, CUB domain"/>
    <property type="match status" value="1"/>
</dbReference>
<dbReference type="RefSeq" id="XP_005101995.2">
    <property type="nucleotide sequence ID" value="XM_005101938.3"/>
</dbReference>
<evidence type="ECO:0000256" key="2">
    <source>
        <dbReference type="PROSITE-ProRule" id="PRU00059"/>
    </source>
</evidence>
<keyword evidence="1" id="KW-1015">Disulfide bond</keyword>
<evidence type="ECO:0000256" key="1">
    <source>
        <dbReference type="ARBA" id="ARBA00023157"/>
    </source>
</evidence>
<dbReference type="GeneID" id="101861519"/>
<accession>A0ABM0JUS9</accession>
<dbReference type="Proteomes" id="UP000694888">
    <property type="component" value="Unplaced"/>
</dbReference>
<evidence type="ECO:0000259" key="3">
    <source>
        <dbReference type="PROSITE" id="PS01180"/>
    </source>
</evidence>
<dbReference type="InterPro" id="IPR035914">
    <property type="entry name" value="Sperma_CUB_dom_sf"/>
</dbReference>
<protein>
    <submittedName>
        <fullName evidence="5">Uncharacterized protein LOC101861519</fullName>
    </submittedName>
</protein>
<organism evidence="4 5">
    <name type="scientific">Aplysia californica</name>
    <name type="common">California sea hare</name>
    <dbReference type="NCBI Taxonomy" id="6500"/>
    <lineage>
        <taxon>Eukaryota</taxon>
        <taxon>Metazoa</taxon>
        <taxon>Spiralia</taxon>
        <taxon>Lophotrochozoa</taxon>
        <taxon>Mollusca</taxon>
        <taxon>Gastropoda</taxon>
        <taxon>Heterobranchia</taxon>
        <taxon>Euthyneura</taxon>
        <taxon>Tectipleura</taxon>
        <taxon>Aplysiida</taxon>
        <taxon>Aplysioidea</taxon>
        <taxon>Aplysiidae</taxon>
        <taxon>Aplysia</taxon>
    </lineage>
</organism>
<dbReference type="Pfam" id="PF00431">
    <property type="entry name" value="CUB"/>
    <property type="match status" value="1"/>
</dbReference>
<sequence length="358" mass="40600">MTYFVATLCLLTVYKMARLEVSVFLISALALLVEADIVLQSKHHCGSYERPLEERILDTDELQVFSHSGAQYYAPNVDCIITIIGKTYHQWEVQLINLHIDGHKCEHYSPCCNDFLKIFNSYRADNARLFPSIPWQGFCGTSLPSRTSFTSTQNYITIQFNSDPKAESMGGFALNLRQYPRRNAGSEFHQNGYIGGWNDGTLNELQVDWSEQEVIPGDFKPGQDPTFDFDPNGIRCYECQGCKKEYFDNSDIGVTTRDGCFVCTKEWLQGHGEATRQCLSRSTFREKLLMYRDTSQGDEKVADFRECRTLIRGVSSTTYVTLCVCDTAGCNKGQGLRAGWLLPLFLSLCGSVIAKLWW</sequence>
<dbReference type="PROSITE" id="PS01180">
    <property type="entry name" value="CUB"/>
    <property type="match status" value="1"/>
</dbReference>
<feature type="domain" description="CUB" evidence="3">
    <location>
        <begin position="45"/>
        <end position="179"/>
    </location>
</feature>
<proteinExistence type="predicted"/>
<evidence type="ECO:0000313" key="5">
    <source>
        <dbReference type="RefSeq" id="XP_005101995.2"/>
    </source>
</evidence>
<dbReference type="InterPro" id="IPR000859">
    <property type="entry name" value="CUB_dom"/>
</dbReference>